<dbReference type="AlphaFoldDB" id="A0A517ZA96"/>
<keyword evidence="2" id="KW-1185">Reference proteome</keyword>
<evidence type="ECO:0000313" key="2">
    <source>
        <dbReference type="Proteomes" id="UP000320496"/>
    </source>
</evidence>
<dbReference type="Proteomes" id="UP000320496">
    <property type="component" value="Chromosome"/>
</dbReference>
<protein>
    <submittedName>
        <fullName evidence="1">Uncharacterized protein</fullName>
    </submittedName>
</protein>
<evidence type="ECO:0000313" key="1">
    <source>
        <dbReference type="EMBL" id="QDU39412.1"/>
    </source>
</evidence>
<dbReference type="OrthoDB" id="1821427at2"/>
<reference evidence="1 2" key="1">
    <citation type="submission" date="2019-02" db="EMBL/GenBank/DDBJ databases">
        <title>Deep-cultivation of Planctomycetes and their phenomic and genomic characterization uncovers novel biology.</title>
        <authorList>
            <person name="Wiegand S."/>
            <person name="Jogler M."/>
            <person name="Boedeker C."/>
            <person name="Pinto D."/>
            <person name="Vollmers J."/>
            <person name="Rivas-Marin E."/>
            <person name="Kohn T."/>
            <person name="Peeters S.H."/>
            <person name="Heuer A."/>
            <person name="Rast P."/>
            <person name="Oberbeckmann S."/>
            <person name="Bunk B."/>
            <person name="Jeske O."/>
            <person name="Meyerdierks A."/>
            <person name="Storesund J.E."/>
            <person name="Kallscheuer N."/>
            <person name="Luecker S."/>
            <person name="Lage O.M."/>
            <person name="Pohl T."/>
            <person name="Merkel B.J."/>
            <person name="Hornburger P."/>
            <person name="Mueller R.-W."/>
            <person name="Bruemmer F."/>
            <person name="Labrenz M."/>
            <person name="Spormann A.M."/>
            <person name="Op den Camp H."/>
            <person name="Overmann J."/>
            <person name="Amann R."/>
            <person name="Jetten M.S.M."/>
            <person name="Mascher T."/>
            <person name="Medema M.H."/>
            <person name="Devos D.P."/>
            <person name="Kaster A.-K."/>
            <person name="Ovreas L."/>
            <person name="Rohde M."/>
            <person name="Galperin M.Y."/>
            <person name="Jogler C."/>
        </authorList>
    </citation>
    <scope>NUCLEOTIDE SEQUENCE [LARGE SCALE GENOMIC DNA]</scope>
    <source>
        <strain evidence="1 2">Mal4</strain>
    </source>
</reference>
<gene>
    <name evidence="1" type="ORF">Mal4_37570</name>
</gene>
<sequence>MSKFGCTCGNVISDVQCPNDVTGWLLSDKSSEEFFSAISDTIDAYLQHLADGDADGWRRKHFNNVYPSDLSGGSMIHDVLTGLFFDRTLKTMECDRCGRLWIQDKPDGNEYHPYSPDCDADARTKMLGYNTAHGDMKPD</sequence>
<proteinExistence type="predicted"/>
<dbReference type="KEGG" id="mri:Mal4_37570"/>
<name>A0A517ZA96_9PLAN</name>
<dbReference type="RefSeq" id="WP_145370595.1">
    <property type="nucleotide sequence ID" value="NZ_CP036275.1"/>
</dbReference>
<organism evidence="1 2">
    <name type="scientific">Maioricimonas rarisocia</name>
    <dbReference type="NCBI Taxonomy" id="2528026"/>
    <lineage>
        <taxon>Bacteria</taxon>
        <taxon>Pseudomonadati</taxon>
        <taxon>Planctomycetota</taxon>
        <taxon>Planctomycetia</taxon>
        <taxon>Planctomycetales</taxon>
        <taxon>Planctomycetaceae</taxon>
        <taxon>Maioricimonas</taxon>
    </lineage>
</organism>
<dbReference type="EMBL" id="CP036275">
    <property type="protein sequence ID" value="QDU39412.1"/>
    <property type="molecule type" value="Genomic_DNA"/>
</dbReference>
<accession>A0A517ZA96</accession>